<dbReference type="STRING" id="188937.MA_0858"/>
<dbReference type="GO" id="GO:0005829">
    <property type="term" value="C:cytosol"/>
    <property type="evidence" value="ECO:0000318"/>
    <property type="project" value="GO_Central"/>
</dbReference>
<dbReference type="GO" id="GO:0006749">
    <property type="term" value="P:glutathione metabolic process"/>
    <property type="evidence" value="ECO:0000318"/>
    <property type="project" value="GO_Central"/>
</dbReference>
<gene>
    <name evidence="3" type="primary">hyuA</name>
    <name evidence="3" type="ordered locus">MA_0858</name>
</gene>
<dbReference type="Pfam" id="PF05378">
    <property type="entry name" value="Hydant_A_N"/>
    <property type="match status" value="1"/>
</dbReference>
<evidence type="ECO:0000313" key="3">
    <source>
        <dbReference type="EMBL" id="AAM04297.1"/>
    </source>
</evidence>
<feature type="domain" description="Hydantoinase/oxoprolinase N-terminal" evidence="2">
    <location>
        <begin position="11"/>
        <end position="165"/>
    </location>
</feature>
<evidence type="ECO:0000259" key="1">
    <source>
        <dbReference type="Pfam" id="PF01968"/>
    </source>
</evidence>
<organism evidence="3 4">
    <name type="scientific">Methanosarcina acetivorans (strain ATCC 35395 / DSM 2834 / JCM 12185 / C2A)</name>
    <dbReference type="NCBI Taxonomy" id="188937"/>
    <lineage>
        <taxon>Archaea</taxon>
        <taxon>Methanobacteriati</taxon>
        <taxon>Methanobacteriota</taxon>
        <taxon>Stenosarchaea group</taxon>
        <taxon>Methanomicrobia</taxon>
        <taxon>Methanosarcinales</taxon>
        <taxon>Methanosarcinaceae</taxon>
        <taxon>Methanosarcina</taxon>
    </lineage>
</organism>
<dbReference type="SUPFAM" id="SSF53067">
    <property type="entry name" value="Actin-like ATPase domain"/>
    <property type="match status" value="1"/>
</dbReference>
<dbReference type="KEGG" id="mac:MA_0858"/>
<proteinExistence type="predicted"/>
<protein>
    <submittedName>
        <fullName evidence="3">Hydantoinase</fullName>
    </submittedName>
</protein>
<name>Q8TSE0_METAC</name>
<dbReference type="InterPro" id="IPR045079">
    <property type="entry name" value="Oxoprolinase-like"/>
</dbReference>
<dbReference type="InterPro" id="IPR043129">
    <property type="entry name" value="ATPase_NBD"/>
</dbReference>
<reference evidence="3 4" key="1">
    <citation type="journal article" date="2002" name="Genome Res.">
        <title>The genome of Methanosarcina acetivorans reveals extensive metabolic and physiological diversity.</title>
        <authorList>
            <person name="Galagan J.E."/>
            <person name="Nusbaum C."/>
            <person name="Roy A."/>
            <person name="Endrizzi M.G."/>
            <person name="Macdonald P."/>
            <person name="FitzHugh W."/>
            <person name="Calvo S."/>
            <person name="Engels R."/>
            <person name="Smirnov S."/>
            <person name="Atnoor D."/>
            <person name="Brown A."/>
            <person name="Allen N."/>
            <person name="Naylor J."/>
            <person name="Stange-Thomann N."/>
            <person name="DeArellano K."/>
            <person name="Johnson R."/>
            <person name="Linton L."/>
            <person name="McEwan P."/>
            <person name="McKernan K."/>
            <person name="Talamas J."/>
            <person name="Tirrell A."/>
            <person name="Ye W."/>
            <person name="Zimmer A."/>
            <person name="Barber R.D."/>
            <person name="Cann I."/>
            <person name="Graham D.E."/>
            <person name="Grahame D.A."/>
            <person name="Guss A."/>
            <person name="Hedderich R."/>
            <person name="Ingram-Smith C."/>
            <person name="Kuettner C.H."/>
            <person name="Krzycki J.A."/>
            <person name="Leigh J.A."/>
            <person name="Li W."/>
            <person name="Liu J."/>
            <person name="Mukhopadhyay B."/>
            <person name="Reeve J.N."/>
            <person name="Smith K."/>
            <person name="Springer T.A."/>
            <person name="Umayam L.A."/>
            <person name="White O."/>
            <person name="White R.H."/>
            <person name="de Macario E.C."/>
            <person name="Ferry J.G."/>
            <person name="Jarrell K.F."/>
            <person name="Jing H."/>
            <person name="Macario A.J.L."/>
            <person name="Paulsen I."/>
            <person name="Pritchett M."/>
            <person name="Sowers K.R."/>
            <person name="Swanson R.V."/>
            <person name="Zinder S.H."/>
            <person name="Lander E."/>
            <person name="Metcalf W.W."/>
            <person name="Birren B."/>
        </authorList>
    </citation>
    <scope>NUCLEOTIDE SEQUENCE [LARGE SCALE GENOMIC DNA]</scope>
    <source>
        <strain evidence="4">ATCC 35395 / DSM 2834 / JCM 12185 / C2A</strain>
    </source>
</reference>
<dbReference type="HOGENOM" id="CLU_014140_1_0_2"/>
<dbReference type="PANTHER" id="PTHR11365:SF2">
    <property type="entry name" value="5-OXOPROLINASE"/>
    <property type="match status" value="1"/>
</dbReference>
<dbReference type="InParanoid" id="Q8TSE0"/>
<evidence type="ECO:0000259" key="2">
    <source>
        <dbReference type="Pfam" id="PF05378"/>
    </source>
</evidence>
<dbReference type="Pfam" id="PF01968">
    <property type="entry name" value="Hydantoinase_A"/>
    <property type="match status" value="1"/>
</dbReference>
<dbReference type="PhylomeDB" id="Q8TSE0"/>
<dbReference type="PANTHER" id="PTHR11365">
    <property type="entry name" value="5-OXOPROLINASE RELATED"/>
    <property type="match status" value="1"/>
</dbReference>
<dbReference type="EnsemblBacteria" id="AAM04297">
    <property type="protein sequence ID" value="AAM04297"/>
    <property type="gene ID" value="MA_0858"/>
</dbReference>
<feature type="domain" description="Hydantoinase A/oxoprolinase" evidence="1">
    <location>
        <begin position="185"/>
        <end position="317"/>
    </location>
</feature>
<dbReference type="InterPro" id="IPR008040">
    <property type="entry name" value="Hydant_A_N"/>
</dbReference>
<evidence type="ECO:0000313" key="4">
    <source>
        <dbReference type="Proteomes" id="UP000002487"/>
    </source>
</evidence>
<dbReference type="EMBL" id="AE010299">
    <property type="protein sequence ID" value="AAM04297.1"/>
    <property type="molecule type" value="Genomic_DNA"/>
</dbReference>
<dbReference type="InterPro" id="IPR002821">
    <property type="entry name" value="Hydantoinase_A"/>
</dbReference>
<keyword evidence="4" id="KW-1185">Reference proteome</keyword>
<dbReference type="AlphaFoldDB" id="Q8TSE0"/>
<dbReference type="GO" id="GO:0017168">
    <property type="term" value="F:5-oxoprolinase (ATP-hydrolyzing) activity"/>
    <property type="evidence" value="ECO:0000318"/>
    <property type="project" value="GO_Central"/>
</dbReference>
<accession>Q8TSE0</accession>
<dbReference type="Proteomes" id="UP000002487">
    <property type="component" value="Chromosome"/>
</dbReference>
<sequence>MKRRNVMYLGLGIDTGGTYTDAAVIDMSNGTVIESNKALTTYPDLIRGIKNSIEGLNPDYLKRIKFASVSTTLATNTTLEGKGYPAGLILIGHTIPKKLASRYVISIGGGHDSDGNEVAPLEDLETVKEFVRQIKNKVAAFAVSGYFGVRNPEHELRVKEVIQEITDMPVVCGHELSLSLGAYERAVTALLNAELIPVSKQFIKSVQAVMEEKEIKATLMMMKCDGSLVRIEEALQKPVESIFSGPAASLVGAAHLTGLDTCATVDVGGTSTDIAMITGGIPEISDSGARVGGWKTMVKAIRMETSALGGDSLVWIRRKPFLGPARVIPLCLAASEFPEILEKLEKNDTPNERIMDEIIQPTSFFVRNGINSPELLSGELEEDERAIIEQLGTEPLSISEISERTGKHPLLFAGILKNLIRKRHLSQIGFTPTDALHVLGEYARWDGRASFIGAKMLGKTLKQGAEEFSARIKAEVVGKLTLELVSFFAEDLKKEDIGKLLAKEDVMKFRIKVPVVLVGAPVRAYLKGLNEAVDADIRIPAFHEVGNAVGALAGKIVHRTEILIRPSAAGNAEYSVFSRLGKDVFEDYGEALDYGLKLSHRLISEYMDGYGLDMDNVKFDLKQNDVGSRGKAPLETRLVGVGVGTTGKLA</sequence>